<evidence type="ECO:0000256" key="2">
    <source>
        <dbReference type="SAM" id="SignalP"/>
    </source>
</evidence>
<protein>
    <recommendedName>
        <fullName evidence="4">Secreted protein</fullName>
    </recommendedName>
</protein>
<accession>A0A2P2JQA7</accession>
<keyword evidence="1" id="KW-0472">Membrane</keyword>
<keyword evidence="2" id="KW-0732">Signal</keyword>
<evidence type="ECO:0008006" key="4">
    <source>
        <dbReference type="Google" id="ProtNLM"/>
    </source>
</evidence>
<name>A0A2P2JQA7_RHIMU</name>
<dbReference type="AlphaFoldDB" id="A0A2P2JQA7"/>
<dbReference type="EMBL" id="GGEC01015171">
    <property type="protein sequence ID" value="MBW95654.1"/>
    <property type="molecule type" value="Transcribed_RNA"/>
</dbReference>
<feature type="transmembrane region" description="Helical" evidence="1">
    <location>
        <begin position="75"/>
        <end position="96"/>
    </location>
</feature>
<reference evidence="3" key="1">
    <citation type="submission" date="2018-02" db="EMBL/GenBank/DDBJ databases">
        <title>Rhizophora mucronata_Transcriptome.</title>
        <authorList>
            <person name="Meera S.P."/>
            <person name="Sreeshan A."/>
            <person name="Augustine A."/>
        </authorList>
    </citation>
    <scope>NUCLEOTIDE SEQUENCE</scope>
    <source>
        <tissue evidence="3">Leaf</tissue>
    </source>
</reference>
<evidence type="ECO:0000313" key="3">
    <source>
        <dbReference type="EMBL" id="MBW95654.1"/>
    </source>
</evidence>
<sequence>MPRMGSPFCIATLLFVSNTAPAPSLTWLEFPAVVLPSFLNTGFSFPRSDNDVLGRTPSSMEIVTGFSSPVFGSTILVFTGMISSLNFPAAIAAAAFL</sequence>
<proteinExistence type="predicted"/>
<keyword evidence="1" id="KW-0812">Transmembrane</keyword>
<keyword evidence="1" id="KW-1133">Transmembrane helix</keyword>
<feature type="chain" id="PRO_5044876757" description="Secreted protein" evidence="2">
    <location>
        <begin position="25"/>
        <end position="97"/>
    </location>
</feature>
<evidence type="ECO:0000256" key="1">
    <source>
        <dbReference type="SAM" id="Phobius"/>
    </source>
</evidence>
<organism evidence="3">
    <name type="scientific">Rhizophora mucronata</name>
    <name type="common">Asiatic mangrove</name>
    <dbReference type="NCBI Taxonomy" id="61149"/>
    <lineage>
        <taxon>Eukaryota</taxon>
        <taxon>Viridiplantae</taxon>
        <taxon>Streptophyta</taxon>
        <taxon>Embryophyta</taxon>
        <taxon>Tracheophyta</taxon>
        <taxon>Spermatophyta</taxon>
        <taxon>Magnoliopsida</taxon>
        <taxon>eudicotyledons</taxon>
        <taxon>Gunneridae</taxon>
        <taxon>Pentapetalae</taxon>
        <taxon>rosids</taxon>
        <taxon>fabids</taxon>
        <taxon>Malpighiales</taxon>
        <taxon>Rhizophoraceae</taxon>
        <taxon>Rhizophora</taxon>
    </lineage>
</organism>
<feature type="signal peptide" evidence="2">
    <location>
        <begin position="1"/>
        <end position="24"/>
    </location>
</feature>